<sequence>MSLLSYNFRGLGNQRAVGRLKKLLNNEAHDIVFLMETKRSAEEMQVVKSRLGFSESYFVDSEGRAGGLALLWNDNIGVTVLSASLHHIDCIIKGLFCEEEWRLTCFYGWASAPDKHLSWELLRSIRNASLLPWLVVGDMNQILFEAEKEGGQPRSQREMDEFREAMDECGLIDLGYFGKPFTWWNKQTEQFAVFERLDRGVASLEWIQLLPHIGVIHRPSDKSDHIPIELTTMPRSGTPRNRCKPFRFEDMWLSSPDCEEVVKGAWTSTVGDANDVLGKICNPP</sequence>
<gene>
    <name evidence="3" type="primary">LOC110782579</name>
</gene>
<protein>
    <recommendedName>
        <fullName evidence="1">Endonuclease/exonuclease/phosphatase domain-containing protein</fullName>
    </recommendedName>
</protein>
<reference evidence="3" key="2">
    <citation type="submission" date="2025-08" db="UniProtKB">
        <authorList>
            <consortium name="RefSeq"/>
        </authorList>
    </citation>
    <scope>IDENTIFICATION</scope>
    <source>
        <tissue evidence="3">Leaf</tissue>
    </source>
</reference>
<keyword evidence="2" id="KW-1185">Reference proteome</keyword>
<evidence type="ECO:0000313" key="2">
    <source>
        <dbReference type="Proteomes" id="UP000813463"/>
    </source>
</evidence>
<organism evidence="2 3">
    <name type="scientific">Spinacia oleracea</name>
    <name type="common">Spinach</name>
    <dbReference type="NCBI Taxonomy" id="3562"/>
    <lineage>
        <taxon>Eukaryota</taxon>
        <taxon>Viridiplantae</taxon>
        <taxon>Streptophyta</taxon>
        <taxon>Embryophyta</taxon>
        <taxon>Tracheophyta</taxon>
        <taxon>Spermatophyta</taxon>
        <taxon>Magnoliopsida</taxon>
        <taxon>eudicotyledons</taxon>
        <taxon>Gunneridae</taxon>
        <taxon>Pentapetalae</taxon>
        <taxon>Caryophyllales</taxon>
        <taxon>Chenopodiaceae</taxon>
        <taxon>Chenopodioideae</taxon>
        <taxon>Anserineae</taxon>
        <taxon>Spinacia</taxon>
    </lineage>
</organism>
<reference evidence="2" key="1">
    <citation type="journal article" date="2021" name="Nat. Commun.">
        <title>Genomic analyses provide insights into spinach domestication and the genetic basis of agronomic traits.</title>
        <authorList>
            <person name="Cai X."/>
            <person name="Sun X."/>
            <person name="Xu C."/>
            <person name="Sun H."/>
            <person name="Wang X."/>
            <person name="Ge C."/>
            <person name="Zhang Z."/>
            <person name="Wang Q."/>
            <person name="Fei Z."/>
            <person name="Jiao C."/>
            <person name="Wang Q."/>
        </authorList>
    </citation>
    <scope>NUCLEOTIDE SEQUENCE [LARGE SCALE GENOMIC DNA]</scope>
    <source>
        <strain evidence="2">cv. Varoflay</strain>
    </source>
</reference>
<dbReference type="Pfam" id="PF03372">
    <property type="entry name" value="Exo_endo_phos"/>
    <property type="match status" value="1"/>
</dbReference>
<dbReference type="Proteomes" id="UP000813463">
    <property type="component" value="Chromosome 4"/>
</dbReference>
<dbReference type="GO" id="GO:0003824">
    <property type="term" value="F:catalytic activity"/>
    <property type="evidence" value="ECO:0007669"/>
    <property type="project" value="InterPro"/>
</dbReference>
<evidence type="ECO:0000313" key="3">
    <source>
        <dbReference type="RefSeq" id="XP_021842437.2"/>
    </source>
</evidence>
<dbReference type="SUPFAM" id="SSF56219">
    <property type="entry name" value="DNase I-like"/>
    <property type="match status" value="1"/>
</dbReference>
<dbReference type="InterPro" id="IPR036691">
    <property type="entry name" value="Endo/exonu/phosph_ase_sf"/>
</dbReference>
<dbReference type="InterPro" id="IPR005135">
    <property type="entry name" value="Endo/exonuclease/phosphatase"/>
</dbReference>
<feature type="domain" description="Endonuclease/exonuclease/phosphatase" evidence="1">
    <location>
        <begin position="4"/>
        <end position="199"/>
    </location>
</feature>
<accession>A0A9R0I4J0</accession>
<dbReference type="GeneID" id="110782579"/>
<dbReference type="Gene3D" id="3.60.10.10">
    <property type="entry name" value="Endonuclease/exonuclease/phosphatase"/>
    <property type="match status" value="1"/>
</dbReference>
<proteinExistence type="predicted"/>
<dbReference type="PANTHER" id="PTHR33710">
    <property type="entry name" value="BNAC02G09200D PROTEIN"/>
    <property type="match status" value="1"/>
</dbReference>
<dbReference type="PANTHER" id="PTHR33710:SF86">
    <property type="entry name" value="VIRAL MOVEMENT PROTEIN"/>
    <property type="match status" value="1"/>
</dbReference>
<name>A0A9R0I4J0_SPIOL</name>
<evidence type="ECO:0000259" key="1">
    <source>
        <dbReference type="Pfam" id="PF03372"/>
    </source>
</evidence>
<dbReference type="AlphaFoldDB" id="A0A9R0I4J0"/>
<dbReference type="KEGG" id="soe:110782579"/>
<dbReference type="RefSeq" id="XP_021842437.2">
    <property type="nucleotide sequence ID" value="XM_021986745.2"/>
</dbReference>